<dbReference type="SUPFAM" id="SSF54373">
    <property type="entry name" value="FAD-linked reductases, C-terminal domain"/>
    <property type="match status" value="1"/>
</dbReference>
<dbReference type="PROSITE" id="PS51257">
    <property type="entry name" value="PROKAR_LIPOPROTEIN"/>
    <property type="match status" value="1"/>
</dbReference>
<feature type="domain" description="GCVT N-terminal" evidence="5">
    <location>
        <begin position="442"/>
        <end position="716"/>
    </location>
</feature>
<keyword evidence="3" id="KW-1133">Transmembrane helix</keyword>
<evidence type="ECO:0000256" key="3">
    <source>
        <dbReference type="SAM" id="Phobius"/>
    </source>
</evidence>
<comment type="similarity">
    <text evidence="1">Belongs to the GcvT family.</text>
</comment>
<dbReference type="Pfam" id="PF16350">
    <property type="entry name" value="FAO_M"/>
    <property type="match status" value="1"/>
</dbReference>
<dbReference type="EC" id="1.5.3.19" evidence="8"/>
<evidence type="ECO:0000256" key="2">
    <source>
        <dbReference type="ARBA" id="ARBA00023002"/>
    </source>
</evidence>
<dbReference type="Pfam" id="PF01571">
    <property type="entry name" value="GCV_T"/>
    <property type="match status" value="1"/>
</dbReference>
<keyword evidence="9" id="KW-1185">Reference proteome</keyword>
<evidence type="ECO:0000259" key="7">
    <source>
        <dbReference type="Pfam" id="PF16350"/>
    </source>
</evidence>
<dbReference type="SUPFAM" id="SSF51905">
    <property type="entry name" value="FAD/NAD(P)-binding domain"/>
    <property type="match status" value="1"/>
</dbReference>
<proteinExistence type="inferred from homology"/>
<dbReference type="InterPro" id="IPR036188">
    <property type="entry name" value="FAD/NAD-bd_sf"/>
</dbReference>
<dbReference type="SUPFAM" id="SSF101790">
    <property type="entry name" value="Aminomethyltransferase beta-barrel domain"/>
    <property type="match status" value="1"/>
</dbReference>
<feature type="transmembrane region" description="Helical" evidence="3">
    <location>
        <begin position="21"/>
        <end position="42"/>
    </location>
</feature>
<dbReference type="Gene3D" id="2.40.30.110">
    <property type="entry name" value="Aminomethyltransferase beta-barrel domains"/>
    <property type="match status" value="1"/>
</dbReference>
<evidence type="ECO:0000259" key="5">
    <source>
        <dbReference type="Pfam" id="PF01571"/>
    </source>
</evidence>
<dbReference type="InterPro" id="IPR006076">
    <property type="entry name" value="FAD-dep_OxRdtase"/>
</dbReference>
<accession>A0A1X6YPT6</accession>
<dbReference type="Pfam" id="PF01266">
    <property type="entry name" value="DAO"/>
    <property type="match status" value="1"/>
</dbReference>
<dbReference type="PANTHER" id="PTHR43757">
    <property type="entry name" value="AMINOMETHYLTRANSFERASE"/>
    <property type="match status" value="1"/>
</dbReference>
<dbReference type="Gene3D" id="3.50.50.60">
    <property type="entry name" value="FAD/NAD(P)-binding domain"/>
    <property type="match status" value="1"/>
</dbReference>
<keyword evidence="3" id="KW-0812">Transmembrane</keyword>
<dbReference type="Gene3D" id="3.30.9.10">
    <property type="entry name" value="D-Amino Acid Oxidase, subunit A, domain 2"/>
    <property type="match status" value="1"/>
</dbReference>
<dbReference type="InterPro" id="IPR032503">
    <property type="entry name" value="FAO_M"/>
</dbReference>
<evidence type="ECO:0000256" key="1">
    <source>
        <dbReference type="ARBA" id="ARBA00008609"/>
    </source>
</evidence>
<dbReference type="Gene3D" id="3.30.70.1400">
    <property type="entry name" value="Aminomethyltransferase beta-barrel domains"/>
    <property type="match status" value="1"/>
</dbReference>
<dbReference type="InterPro" id="IPR006222">
    <property type="entry name" value="GCVT_N"/>
</dbReference>
<dbReference type="RefSeq" id="WP_085804706.1">
    <property type="nucleotide sequence ID" value="NZ_FWFX01000003.1"/>
</dbReference>
<feature type="domain" description="Aminomethyltransferase C-terminal" evidence="6">
    <location>
        <begin position="734"/>
        <end position="813"/>
    </location>
</feature>
<keyword evidence="2 8" id="KW-0560">Oxidoreductase</keyword>
<evidence type="ECO:0000259" key="4">
    <source>
        <dbReference type="Pfam" id="PF01266"/>
    </source>
</evidence>
<dbReference type="Proteomes" id="UP000193061">
    <property type="component" value="Unassembled WGS sequence"/>
</dbReference>
<dbReference type="SUPFAM" id="SSF103025">
    <property type="entry name" value="Folate-binding domain"/>
    <property type="match status" value="1"/>
</dbReference>
<dbReference type="Gene3D" id="3.30.1360.120">
    <property type="entry name" value="Probable tRNA modification gtpase trme, domain 1"/>
    <property type="match status" value="1"/>
</dbReference>
<protein>
    <submittedName>
        <fullName evidence="8">4-methylaminobutanoate oxidase (Formaldehyde-forming)</fullName>
        <ecNumber evidence="8">1.5.3.19</ecNumber>
    </submittedName>
</protein>
<dbReference type="PANTHER" id="PTHR43757:SF2">
    <property type="entry name" value="AMINOMETHYLTRANSFERASE, MITOCHONDRIAL"/>
    <property type="match status" value="1"/>
</dbReference>
<evidence type="ECO:0000313" key="8">
    <source>
        <dbReference type="EMBL" id="SLN27881.1"/>
    </source>
</evidence>
<evidence type="ECO:0000259" key="6">
    <source>
        <dbReference type="Pfam" id="PF08669"/>
    </source>
</evidence>
<feature type="domain" description="FAD dependent oxidoreductase central" evidence="7">
    <location>
        <begin position="386"/>
        <end position="439"/>
    </location>
</feature>
<feature type="domain" description="FAD dependent oxidoreductase" evidence="4">
    <location>
        <begin position="20"/>
        <end position="383"/>
    </location>
</feature>
<dbReference type="EMBL" id="FWFX01000003">
    <property type="protein sequence ID" value="SLN27881.1"/>
    <property type="molecule type" value="Genomic_DNA"/>
</dbReference>
<organism evidence="8 9">
    <name type="scientific">Roseovarius albus</name>
    <dbReference type="NCBI Taxonomy" id="1247867"/>
    <lineage>
        <taxon>Bacteria</taxon>
        <taxon>Pseudomonadati</taxon>
        <taxon>Pseudomonadota</taxon>
        <taxon>Alphaproteobacteria</taxon>
        <taxon>Rhodobacterales</taxon>
        <taxon>Roseobacteraceae</taxon>
        <taxon>Roseovarius</taxon>
    </lineage>
</organism>
<dbReference type="Pfam" id="PF08669">
    <property type="entry name" value="GCV_T_C"/>
    <property type="match status" value="1"/>
</dbReference>
<sequence>MPEIQKEESTGAKKLPSHAKVVVIGGGVVGCSILFHLAKFGWKDVVLLERDELTSGSSWHAAGQIHTISSDPNISRLQGYTIDLYKEIEETSGHSVGLHMTGGFYAASNKTWYDYLKRERSKARYMGLDQEFISPKELAERHPLIDTSQYYAALWDDQDGDLDPSGATYAFAKAAKVHGAQYFTHCAATKTEQRPDGSWDVTTPLGVINAEHIVNCGGLWAREVGHMQGINIPVQPMEHHYLITDAIPEIVERMKPGGAGRLPAGIDYEANIYFRQERQGMLLGTYEPKGTPWKVGGTPWDFGHELLAPDLDRIADRLELAFERIPTIGNAGIKDAINGPFTFGPDGNPMIGPVPGMKNYWCAVGVMAGFCQGGGVGLTMAEWMIDGEPSIDVWAMDVARFGDWATPDWGTVKSTENYERRFVMTFPNETLPKGRLQKTTALYDRLIAKGARMGQGFGLENALWFADSPEDAHEEPTFERNRSHEYVAREVKAVREAVGGIEIANFAKHEFKGAGARAYLDRTLAGYVPKPGRLTLTPMLTPAGKLYGDLTVACLNEEHFILFGSGAMQEAHRRWFEKDLPSDVSYENVSDDWHGIALSGPKSRELLQRISRDDVSAEAFKFRDLRQTYVGGVPVILNRISFSGELGYEIYCKPQYLIKLAEAIEEAGDDLGYRWYGARALMSMRLEKSWGVWTLDFRPDFNAVESGMDVFINWKKDFVGKEATQKFRDEGVARRLVILTIDVDGIDVSNDEAVLSEGAAVGYISSGGYAHHAGKSMAMAYVSSEHAEAGSKLQVEILGEMYDAEVLGAPIYDANGANMRA</sequence>
<dbReference type="GO" id="GO:0102317">
    <property type="term" value="F:4-methylaminobutyrate oxidase (demethylating) activity"/>
    <property type="evidence" value="ECO:0007669"/>
    <property type="project" value="UniProtKB-EC"/>
</dbReference>
<name>A0A1X6YPT6_9RHOB</name>
<dbReference type="InterPro" id="IPR028896">
    <property type="entry name" value="GcvT/YgfZ/DmdA"/>
</dbReference>
<keyword evidence="3" id="KW-0472">Membrane</keyword>
<dbReference type="InterPro" id="IPR013977">
    <property type="entry name" value="GcvT_C"/>
</dbReference>
<evidence type="ECO:0000313" key="9">
    <source>
        <dbReference type="Proteomes" id="UP000193061"/>
    </source>
</evidence>
<gene>
    <name evidence="8" type="primary">mlr_5</name>
    <name evidence="8" type="ORF">ROA7450_01139</name>
</gene>
<dbReference type="InterPro" id="IPR029043">
    <property type="entry name" value="GcvT/YgfZ_C"/>
</dbReference>
<dbReference type="AlphaFoldDB" id="A0A1X6YPT6"/>
<dbReference type="InterPro" id="IPR027266">
    <property type="entry name" value="TrmE/GcvT-like"/>
</dbReference>
<reference evidence="8 9" key="1">
    <citation type="submission" date="2017-03" db="EMBL/GenBank/DDBJ databases">
        <authorList>
            <person name="Afonso C.L."/>
            <person name="Miller P.J."/>
            <person name="Scott M.A."/>
            <person name="Spackman E."/>
            <person name="Goraichik I."/>
            <person name="Dimitrov K.M."/>
            <person name="Suarez D.L."/>
            <person name="Swayne D.E."/>
        </authorList>
    </citation>
    <scope>NUCLEOTIDE SEQUENCE [LARGE SCALE GENOMIC DNA]</scope>
    <source>
        <strain evidence="8 9">CECT 7450</strain>
    </source>
</reference>